<evidence type="ECO:0000256" key="1">
    <source>
        <dbReference type="ARBA" id="ARBA00004651"/>
    </source>
</evidence>
<dbReference type="Proteomes" id="UP001501510">
    <property type="component" value="Unassembled WGS sequence"/>
</dbReference>
<dbReference type="RefSeq" id="WP_343764419.1">
    <property type="nucleotide sequence ID" value="NZ_BAAACG010000019.1"/>
</dbReference>
<feature type="transmembrane region" description="Helical" evidence="6">
    <location>
        <begin position="45"/>
        <end position="69"/>
    </location>
</feature>
<feature type="transmembrane region" description="Helical" evidence="6">
    <location>
        <begin position="273"/>
        <end position="306"/>
    </location>
</feature>
<feature type="transmembrane region" description="Helical" evidence="6">
    <location>
        <begin position="802"/>
        <end position="826"/>
    </location>
</feature>
<feature type="transmembrane region" description="Helical" evidence="6">
    <location>
        <begin position="370"/>
        <end position="390"/>
    </location>
</feature>
<dbReference type="Pfam" id="PF02687">
    <property type="entry name" value="FtsX"/>
    <property type="match status" value="1"/>
</dbReference>
<reference evidence="9" key="1">
    <citation type="journal article" date="2019" name="Int. J. Syst. Evol. Microbiol.">
        <title>The Global Catalogue of Microorganisms (GCM) 10K type strain sequencing project: providing services to taxonomists for standard genome sequencing and annotation.</title>
        <authorList>
            <consortium name="The Broad Institute Genomics Platform"/>
            <consortium name="The Broad Institute Genome Sequencing Center for Infectious Disease"/>
            <person name="Wu L."/>
            <person name="Ma J."/>
        </authorList>
    </citation>
    <scope>NUCLEOTIDE SEQUENCE [LARGE SCALE GENOMIC DNA]</scope>
    <source>
        <strain evidence="9">JCM 1407</strain>
    </source>
</reference>
<proteinExistence type="predicted"/>
<evidence type="ECO:0000256" key="2">
    <source>
        <dbReference type="ARBA" id="ARBA00022475"/>
    </source>
</evidence>
<feature type="transmembrane region" description="Helical" evidence="6">
    <location>
        <begin position="7"/>
        <end position="25"/>
    </location>
</feature>
<evidence type="ECO:0000256" key="5">
    <source>
        <dbReference type="ARBA" id="ARBA00023136"/>
    </source>
</evidence>
<dbReference type="InterPro" id="IPR003838">
    <property type="entry name" value="ABC3_permease_C"/>
</dbReference>
<feature type="transmembrane region" description="Helical" evidence="6">
    <location>
        <begin position="759"/>
        <end position="782"/>
    </location>
</feature>
<feature type="transmembrane region" description="Helical" evidence="6">
    <location>
        <begin position="189"/>
        <end position="209"/>
    </location>
</feature>
<evidence type="ECO:0000259" key="7">
    <source>
        <dbReference type="Pfam" id="PF02687"/>
    </source>
</evidence>
<keyword evidence="2" id="KW-1003">Cell membrane</keyword>
<protein>
    <recommendedName>
        <fullName evidence="7">ABC3 transporter permease C-terminal domain-containing protein</fullName>
    </recommendedName>
</protein>
<gene>
    <name evidence="8" type="ORF">GCM10008906_38150</name>
</gene>
<feature type="transmembrane region" description="Helical" evidence="6">
    <location>
        <begin position="326"/>
        <end position="349"/>
    </location>
</feature>
<evidence type="ECO:0000256" key="4">
    <source>
        <dbReference type="ARBA" id="ARBA00022989"/>
    </source>
</evidence>
<feature type="transmembrane region" description="Helical" evidence="6">
    <location>
        <begin position="710"/>
        <end position="731"/>
    </location>
</feature>
<dbReference type="PANTHER" id="PTHR46795">
    <property type="entry name" value="ABC TRANSPORTER PERMEASE-RELATED-RELATED"/>
    <property type="match status" value="1"/>
</dbReference>
<evidence type="ECO:0000256" key="3">
    <source>
        <dbReference type="ARBA" id="ARBA00022692"/>
    </source>
</evidence>
<feature type="transmembrane region" description="Helical" evidence="6">
    <location>
        <begin position="450"/>
        <end position="467"/>
    </location>
</feature>
<evidence type="ECO:0000313" key="8">
    <source>
        <dbReference type="EMBL" id="GAA0748164.1"/>
    </source>
</evidence>
<feature type="transmembrane region" description="Helical" evidence="6">
    <location>
        <begin position="108"/>
        <end position="129"/>
    </location>
</feature>
<sequence>MKKSKMQILFAIFIILISFLPVIIIDRQSYTMVQLILGNVKMPNPIMPIQVPGILFFMTPIFYLIHLVFLVKDYTDRYEDFAVYLSLLTTVLAIIFIILSGIGTKGSFAIWVWIRMLTIFIAYSSIRVYESFHDFKKTEKEQKLKDKREREISKVKRLESARHMKRIKKSAYLKKVIWKIYKSNMRNSVLLIAGAVISSAFLFTTIAVYEMFSDLQKGNIPVVGDELSLLLKDSIILIGLISIFILALSLKIYVKSRIKDYGLLVTLGMRDRVLRFFIAIEYSGTLLVGLLIGILVGTLLTIGFQGILHSMYPYLIFIEIPSIKTYFITCFCIILVFLLSAVVNQEFYVEKRLGASSKIPISREKMPRTWLEVRCIIGILIMVLSSYIFSKRVWLESIYIILFFLVGCYMAINAGGALLLKRYRKKGKTYYKKLLFLQEFYSRFKTQRRSLFIVYILHFLLITYFSVRISANLPLDRGDALFPYDYVCLGQEEDQKTFKEFGEELSKKSEIIPMVRITVPSASKENTGSTKDVRYQGQNIGISESSYNKLTGRKLGLKNKEIYISFQQDESEKAHLLDFSVLSGSPRMRFGMPEFYMFFKRDDVFESDYKVIGKERRIIIGNFAGGMQENIVVFSDEYFKSIYSTGNGPSVLGLFNINKSKEKEAATQFSNYAKAHKQYSQYDSIIQPVYEKEPLENNTLLAHMLNLLEYTFVVVLLLISILYAFIVKVVSELKYTQARMKQLKYLGIKRKMHRKILSFENNIMTIMPLLLGVVISIPYIFITLKLRYFIKIEQQQFWKYEILFIGIYILINLIVAFIMSRIMILIGDKED</sequence>
<dbReference type="PANTHER" id="PTHR46795:SF3">
    <property type="entry name" value="ABC TRANSPORTER PERMEASE"/>
    <property type="match status" value="1"/>
</dbReference>
<evidence type="ECO:0000313" key="9">
    <source>
        <dbReference type="Proteomes" id="UP001501510"/>
    </source>
</evidence>
<evidence type="ECO:0000256" key="6">
    <source>
        <dbReference type="SAM" id="Phobius"/>
    </source>
</evidence>
<comment type="subcellular location">
    <subcellularLocation>
        <location evidence="1">Cell membrane</location>
        <topology evidence="1">Multi-pass membrane protein</topology>
    </subcellularLocation>
</comment>
<accession>A0ABP3V947</accession>
<keyword evidence="5 6" id="KW-0472">Membrane</keyword>
<keyword evidence="3 6" id="KW-0812">Transmembrane</keyword>
<dbReference type="EMBL" id="BAAACG010000019">
    <property type="protein sequence ID" value="GAA0748164.1"/>
    <property type="molecule type" value="Genomic_DNA"/>
</dbReference>
<comment type="caution">
    <text evidence="8">The sequence shown here is derived from an EMBL/GenBank/DDBJ whole genome shotgun (WGS) entry which is preliminary data.</text>
</comment>
<feature type="transmembrane region" description="Helical" evidence="6">
    <location>
        <begin position="81"/>
        <end position="102"/>
    </location>
</feature>
<feature type="transmembrane region" description="Helical" evidence="6">
    <location>
        <begin position="396"/>
        <end position="420"/>
    </location>
</feature>
<feature type="transmembrane region" description="Helical" evidence="6">
    <location>
        <begin position="229"/>
        <end position="253"/>
    </location>
</feature>
<feature type="domain" description="ABC3 transporter permease C-terminal" evidence="7">
    <location>
        <begin position="235"/>
        <end position="342"/>
    </location>
</feature>
<organism evidence="8 9">
    <name type="scientific">Clostridium oceanicum</name>
    <dbReference type="NCBI Taxonomy" id="1543"/>
    <lineage>
        <taxon>Bacteria</taxon>
        <taxon>Bacillati</taxon>
        <taxon>Bacillota</taxon>
        <taxon>Clostridia</taxon>
        <taxon>Eubacteriales</taxon>
        <taxon>Clostridiaceae</taxon>
        <taxon>Clostridium</taxon>
    </lineage>
</organism>
<dbReference type="InterPro" id="IPR052536">
    <property type="entry name" value="ABC-4_Integral_Memb_Prot"/>
</dbReference>
<keyword evidence="9" id="KW-1185">Reference proteome</keyword>
<keyword evidence="4 6" id="KW-1133">Transmembrane helix</keyword>
<name>A0ABP3V947_9CLOT</name>